<protein>
    <submittedName>
        <fullName evidence="2">Uncharacterized protein</fullName>
    </submittedName>
</protein>
<accession>A0ABN8P5A1</accession>
<evidence type="ECO:0000313" key="3">
    <source>
        <dbReference type="Proteomes" id="UP001159405"/>
    </source>
</evidence>
<dbReference type="EMBL" id="CALNXK010000053">
    <property type="protein sequence ID" value="CAH3133616.1"/>
    <property type="molecule type" value="Genomic_DNA"/>
</dbReference>
<name>A0ABN8P5A1_9CNID</name>
<gene>
    <name evidence="2" type="ORF">PLOB_00037028</name>
</gene>
<feature type="non-terminal residue" evidence="2">
    <location>
        <position position="135"/>
    </location>
</feature>
<comment type="caution">
    <text evidence="2">The sequence shown here is derived from an EMBL/GenBank/DDBJ whole genome shotgun (WGS) entry which is preliminary data.</text>
</comment>
<feature type="region of interest" description="Disordered" evidence="1">
    <location>
        <begin position="106"/>
        <end position="135"/>
    </location>
</feature>
<feature type="region of interest" description="Disordered" evidence="1">
    <location>
        <begin position="1"/>
        <end position="24"/>
    </location>
</feature>
<organism evidence="2 3">
    <name type="scientific">Porites lobata</name>
    <dbReference type="NCBI Taxonomy" id="104759"/>
    <lineage>
        <taxon>Eukaryota</taxon>
        <taxon>Metazoa</taxon>
        <taxon>Cnidaria</taxon>
        <taxon>Anthozoa</taxon>
        <taxon>Hexacorallia</taxon>
        <taxon>Scleractinia</taxon>
        <taxon>Fungiina</taxon>
        <taxon>Poritidae</taxon>
        <taxon>Porites</taxon>
    </lineage>
</organism>
<sequence length="135" mass="14589">MADGGAPSVSCVGQSSVTQGGQMQFSKECTTTQITMPESEDYQSIHEAVSAPGGNNPDYQYDPMDPLNFYHLKGLDFFDMDKESPFDLKDVRGVLPEDLTNSDQLFSTATDVSPEFPITIPDASGGETDRGYSSS</sequence>
<proteinExistence type="predicted"/>
<feature type="compositionally biased region" description="Polar residues" evidence="1">
    <location>
        <begin position="11"/>
        <end position="24"/>
    </location>
</feature>
<evidence type="ECO:0000313" key="2">
    <source>
        <dbReference type="EMBL" id="CAH3133616.1"/>
    </source>
</evidence>
<dbReference type="Proteomes" id="UP001159405">
    <property type="component" value="Unassembled WGS sequence"/>
</dbReference>
<evidence type="ECO:0000256" key="1">
    <source>
        <dbReference type="SAM" id="MobiDB-lite"/>
    </source>
</evidence>
<keyword evidence="3" id="KW-1185">Reference proteome</keyword>
<reference evidence="2 3" key="1">
    <citation type="submission" date="2022-05" db="EMBL/GenBank/DDBJ databases">
        <authorList>
            <consortium name="Genoscope - CEA"/>
            <person name="William W."/>
        </authorList>
    </citation>
    <scope>NUCLEOTIDE SEQUENCE [LARGE SCALE GENOMIC DNA]</scope>
</reference>